<dbReference type="SUPFAM" id="SSF48452">
    <property type="entry name" value="TPR-like"/>
    <property type="match status" value="3"/>
</dbReference>
<keyword evidence="5" id="KW-1185">Reference proteome</keyword>
<keyword evidence="1" id="KW-0677">Repeat</keyword>
<evidence type="ECO:0000256" key="3">
    <source>
        <dbReference type="PROSITE-ProRule" id="PRU00339"/>
    </source>
</evidence>
<evidence type="ECO:0000313" key="4">
    <source>
        <dbReference type="EMBL" id="MDA5092546.1"/>
    </source>
</evidence>
<dbReference type="InterPro" id="IPR013105">
    <property type="entry name" value="TPR_2"/>
</dbReference>
<protein>
    <submittedName>
        <fullName evidence="4">Tetratricopeptide repeat protein</fullName>
    </submittedName>
</protein>
<feature type="repeat" description="TPR" evidence="3">
    <location>
        <begin position="461"/>
        <end position="494"/>
    </location>
</feature>
<dbReference type="Proteomes" id="UP001528040">
    <property type="component" value="Unassembled WGS sequence"/>
</dbReference>
<accession>A0ABT4VWC4</accession>
<keyword evidence="2 3" id="KW-0802">TPR repeat</keyword>
<dbReference type="RefSeq" id="WP_271052033.1">
    <property type="nucleotide sequence ID" value="NZ_JAQIIO010000001.1"/>
</dbReference>
<organism evidence="4 5">
    <name type="scientific">Aliiroseovarius salicola</name>
    <dbReference type="NCBI Taxonomy" id="3009082"/>
    <lineage>
        <taxon>Bacteria</taxon>
        <taxon>Pseudomonadati</taxon>
        <taxon>Pseudomonadota</taxon>
        <taxon>Alphaproteobacteria</taxon>
        <taxon>Rhodobacterales</taxon>
        <taxon>Paracoccaceae</taxon>
        <taxon>Aliiroseovarius</taxon>
    </lineage>
</organism>
<dbReference type="Gene3D" id="1.25.40.10">
    <property type="entry name" value="Tetratricopeptide repeat domain"/>
    <property type="match status" value="3"/>
</dbReference>
<dbReference type="InterPro" id="IPR019734">
    <property type="entry name" value="TPR_rpt"/>
</dbReference>
<comment type="caution">
    <text evidence="4">The sequence shown here is derived from an EMBL/GenBank/DDBJ whole genome shotgun (WGS) entry which is preliminary data.</text>
</comment>
<dbReference type="EMBL" id="JAQIIO010000001">
    <property type="protein sequence ID" value="MDA5092546.1"/>
    <property type="molecule type" value="Genomic_DNA"/>
</dbReference>
<sequence length="563" mass="62158">MALTLSTLLTAVPTAQAEAQETGLGPYLATRMADFQGDFNATLDYGTRAIAQNPENEGILEGVTIAQLVLNPLPDATPYARRLEALNADNRVARLVLLGDALGREDWDSALEMLDAGVSVGSLMTNMLRAWAELGRGRMSQALSIYDELAKDEDTAGFALFQKALATALVGDFETADALLRDQLAEFQLNRRGVVAYAQILSQLEKYDEAIALIEEATGGVLDDELTAMVDTLKSATPLPYTAISGARDGAAELFYMIADNLSLDASHSTVLIYARIAEHLAPTLHAATLLTAQLHEELGQYDLAVAAYARIPQDSPIFLQAALGRALALNNNDRADEAIGELRALSGQFPERARIPTLLGEFLSRQDRHEEARVAFDHAISLFQGEVSTQWRVYFQRAIVLSKLDDWPAAEADFRKSLDLSPNQPNVLNYLGYSLVERREKLDEALGMIERAVAERPDSGYITDSLGWVYYRLGRYDEAVKQMERAVELLPIDPILNDHLGDTYWAVGRKREAEFQWKRSLSFVTDDTDLEELNPDRIRRKLEVGLDQVLEEEGAAPLQAGN</sequence>
<dbReference type="Pfam" id="PF13432">
    <property type="entry name" value="TPR_16"/>
    <property type="match status" value="2"/>
</dbReference>
<proteinExistence type="predicted"/>
<reference evidence="4 5" key="1">
    <citation type="submission" date="2023-01" db="EMBL/GenBank/DDBJ databases">
        <authorList>
            <person name="Yoon J.-W."/>
        </authorList>
    </citation>
    <scope>NUCLEOTIDE SEQUENCE [LARGE SCALE GENOMIC DNA]</scope>
    <source>
        <strain evidence="4 5">KMU-50</strain>
    </source>
</reference>
<evidence type="ECO:0000256" key="2">
    <source>
        <dbReference type="ARBA" id="ARBA00022803"/>
    </source>
</evidence>
<dbReference type="Pfam" id="PF07719">
    <property type="entry name" value="TPR_2"/>
    <property type="match status" value="1"/>
</dbReference>
<dbReference type="InterPro" id="IPR011990">
    <property type="entry name" value="TPR-like_helical_dom_sf"/>
</dbReference>
<evidence type="ECO:0000313" key="5">
    <source>
        <dbReference type="Proteomes" id="UP001528040"/>
    </source>
</evidence>
<dbReference type="Pfam" id="PF13181">
    <property type="entry name" value="TPR_8"/>
    <property type="match status" value="1"/>
</dbReference>
<dbReference type="PANTHER" id="PTHR12558:SF13">
    <property type="entry name" value="CELL DIVISION CYCLE PROTEIN 27 HOMOLOG"/>
    <property type="match status" value="1"/>
</dbReference>
<dbReference type="PANTHER" id="PTHR12558">
    <property type="entry name" value="CELL DIVISION CYCLE 16,23,27"/>
    <property type="match status" value="1"/>
</dbReference>
<dbReference type="PROSITE" id="PS50293">
    <property type="entry name" value="TPR_REGION"/>
    <property type="match status" value="1"/>
</dbReference>
<evidence type="ECO:0000256" key="1">
    <source>
        <dbReference type="ARBA" id="ARBA00022737"/>
    </source>
</evidence>
<gene>
    <name evidence="4" type="ORF">O2N63_00385</name>
</gene>
<dbReference type="PROSITE" id="PS50005">
    <property type="entry name" value="TPR"/>
    <property type="match status" value="2"/>
</dbReference>
<dbReference type="SMART" id="SM00028">
    <property type="entry name" value="TPR"/>
    <property type="match status" value="5"/>
</dbReference>
<feature type="repeat" description="TPR" evidence="3">
    <location>
        <begin position="392"/>
        <end position="425"/>
    </location>
</feature>
<name>A0ABT4VWC4_9RHOB</name>